<evidence type="ECO:0000313" key="1">
    <source>
        <dbReference type="EMBL" id="CSC78474.1"/>
    </source>
</evidence>
<dbReference type="AlphaFoldDB" id="A0A656A972"/>
<proteinExistence type="predicted"/>
<protein>
    <submittedName>
        <fullName evidence="1">Uncharacterized protein</fullName>
    </submittedName>
</protein>
<accession>A0A656A972</accession>
<dbReference type="Proteomes" id="UP000041770">
    <property type="component" value="Unassembled WGS sequence"/>
</dbReference>
<gene>
    <name evidence="1" type="ORF">ERS013200_02269</name>
</gene>
<evidence type="ECO:0000313" key="2">
    <source>
        <dbReference type="Proteomes" id="UP000041770"/>
    </source>
</evidence>
<organism evidence="1 2">
    <name type="scientific">Vibrio cholerae</name>
    <dbReference type="NCBI Taxonomy" id="666"/>
    <lineage>
        <taxon>Bacteria</taxon>
        <taxon>Pseudomonadati</taxon>
        <taxon>Pseudomonadota</taxon>
        <taxon>Gammaproteobacteria</taxon>
        <taxon>Vibrionales</taxon>
        <taxon>Vibrionaceae</taxon>
        <taxon>Vibrio</taxon>
    </lineage>
</organism>
<name>A0A656A972_VIBCL</name>
<dbReference type="EMBL" id="CWQY01000014">
    <property type="protein sequence ID" value="CSC78474.1"/>
    <property type="molecule type" value="Genomic_DNA"/>
</dbReference>
<sequence length="52" mass="6001">MISADAEKNRIVLIQQLLQCDVLADFDIETKLDTHLAKNAATIFHHPFFKFE</sequence>
<reference evidence="1 2" key="1">
    <citation type="submission" date="2015-07" db="EMBL/GenBank/DDBJ databases">
        <authorList>
            <consortium name="Pathogen Informatics"/>
        </authorList>
    </citation>
    <scope>NUCLEOTIDE SEQUENCE [LARGE SCALE GENOMIC DNA]</scope>
    <source>
        <strain evidence="1 2">A316</strain>
    </source>
</reference>